<evidence type="ECO:0000313" key="2">
    <source>
        <dbReference type="EMBL" id="EDO08898.1"/>
    </source>
</evidence>
<reference evidence="3" key="2">
    <citation type="submission" date="2007-04" db="EMBL/GenBank/DDBJ databases">
        <title>Draft genome sequence of Bacteroides ovatus (ATCC 8483).</title>
        <authorList>
            <person name="Sudarsanam P."/>
            <person name="Ley R."/>
            <person name="Guruge J."/>
            <person name="Turnbaugh P.J."/>
            <person name="Mahowald M."/>
            <person name="Liep D."/>
            <person name="Gordon J."/>
        </authorList>
    </citation>
    <scope>NUCLEOTIDE SEQUENCE [LARGE SCALE GENOMIC DNA]</scope>
    <source>
        <strain evidence="3">ATCC 8483 / DSM 1896 / JCM 5824 / BCRC 10623 / CCUG 4943 / NCTC 11153</strain>
    </source>
</reference>
<dbReference type="Proteomes" id="UP000005475">
    <property type="component" value="Unassembled WGS sequence"/>
</dbReference>
<reference evidence="2 3" key="1">
    <citation type="submission" date="2007-03" db="EMBL/GenBank/DDBJ databases">
        <authorList>
            <person name="Fulton L."/>
            <person name="Clifton S."/>
            <person name="Fulton B."/>
            <person name="Xu J."/>
            <person name="Minx P."/>
            <person name="Pepin K.H."/>
            <person name="Johnson M."/>
            <person name="Thiruvilangam P."/>
            <person name="Bhonagiri V."/>
            <person name="Nash W.E."/>
            <person name="Mardis E.R."/>
            <person name="Wilson R.K."/>
        </authorList>
    </citation>
    <scope>NUCLEOTIDE SEQUENCE [LARGE SCALE GENOMIC DNA]</scope>
    <source>
        <strain evidence="3">ATCC 8483 / DSM 1896 / JCM 5824 / BCRC 10623 / CCUG 4943 / NCTC 11153</strain>
    </source>
</reference>
<dbReference type="AlphaFoldDB" id="A0AAN3D6W2"/>
<organism evidence="2 3">
    <name type="scientific">Bacteroides ovatus (strain ATCC 8483 / DSM 1896 / JCM 5824 / BCRC 10623 / CCUG 4943 / NCTC 11153)</name>
    <dbReference type="NCBI Taxonomy" id="411476"/>
    <lineage>
        <taxon>Bacteria</taxon>
        <taxon>Pseudomonadati</taxon>
        <taxon>Bacteroidota</taxon>
        <taxon>Bacteroidia</taxon>
        <taxon>Bacteroidales</taxon>
        <taxon>Bacteroidaceae</taxon>
        <taxon>Bacteroides</taxon>
    </lineage>
</organism>
<sequence>MVDICFVIFPSFRFFFLPEPLGIYRCFKGLTNKLFSTLFPENYSFTERKNFTRNALQSDEIKRGSPNLRLENQPAMAGTRPDKRQEEWIERGNAALQL</sequence>
<evidence type="ECO:0000313" key="3">
    <source>
        <dbReference type="Proteomes" id="UP000005475"/>
    </source>
</evidence>
<protein>
    <submittedName>
        <fullName evidence="2">Uncharacterized protein</fullName>
    </submittedName>
</protein>
<name>A0AAN3D6W2_BACO1</name>
<accession>A0AAN3D6W2</accession>
<feature type="region of interest" description="Disordered" evidence="1">
    <location>
        <begin position="62"/>
        <end position="85"/>
    </location>
</feature>
<evidence type="ECO:0000256" key="1">
    <source>
        <dbReference type="SAM" id="MobiDB-lite"/>
    </source>
</evidence>
<gene>
    <name evidence="2" type="ORF">BACOVA_04755</name>
</gene>
<dbReference type="EMBL" id="AAXF02000054">
    <property type="protein sequence ID" value="EDO08898.1"/>
    <property type="molecule type" value="Genomic_DNA"/>
</dbReference>
<proteinExistence type="predicted"/>
<comment type="caution">
    <text evidence="2">The sequence shown here is derived from an EMBL/GenBank/DDBJ whole genome shotgun (WGS) entry which is preliminary data.</text>
</comment>